<accession>A0A2H3AT95</accession>
<organism evidence="1 2">
    <name type="scientific">Armillaria solidipes</name>
    <dbReference type="NCBI Taxonomy" id="1076256"/>
    <lineage>
        <taxon>Eukaryota</taxon>
        <taxon>Fungi</taxon>
        <taxon>Dikarya</taxon>
        <taxon>Basidiomycota</taxon>
        <taxon>Agaricomycotina</taxon>
        <taxon>Agaricomycetes</taxon>
        <taxon>Agaricomycetidae</taxon>
        <taxon>Agaricales</taxon>
        <taxon>Marasmiineae</taxon>
        <taxon>Physalacriaceae</taxon>
        <taxon>Armillaria</taxon>
    </lineage>
</organism>
<evidence type="ECO:0000313" key="2">
    <source>
        <dbReference type="Proteomes" id="UP000218334"/>
    </source>
</evidence>
<keyword evidence="2" id="KW-1185">Reference proteome</keyword>
<name>A0A2H3AT95_9AGAR</name>
<reference evidence="2" key="1">
    <citation type="journal article" date="2017" name="Nat. Ecol. Evol.">
        <title>Genome expansion and lineage-specific genetic innovations in the forest pathogenic fungi Armillaria.</title>
        <authorList>
            <person name="Sipos G."/>
            <person name="Prasanna A.N."/>
            <person name="Walter M.C."/>
            <person name="O'Connor E."/>
            <person name="Balint B."/>
            <person name="Krizsan K."/>
            <person name="Kiss B."/>
            <person name="Hess J."/>
            <person name="Varga T."/>
            <person name="Slot J."/>
            <person name="Riley R."/>
            <person name="Boka B."/>
            <person name="Rigling D."/>
            <person name="Barry K."/>
            <person name="Lee J."/>
            <person name="Mihaltcheva S."/>
            <person name="LaButti K."/>
            <person name="Lipzen A."/>
            <person name="Waldron R."/>
            <person name="Moloney N.M."/>
            <person name="Sperisen C."/>
            <person name="Kredics L."/>
            <person name="Vagvoelgyi C."/>
            <person name="Patrignani A."/>
            <person name="Fitzpatrick D."/>
            <person name="Nagy I."/>
            <person name="Doyle S."/>
            <person name="Anderson J.B."/>
            <person name="Grigoriev I.V."/>
            <person name="Gueldener U."/>
            <person name="Muensterkoetter M."/>
            <person name="Nagy L.G."/>
        </authorList>
    </citation>
    <scope>NUCLEOTIDE SEQUENCE [LARGE SCALE GENOMIC DNA]</scope>
    <source>
        <strain evidence="2">28-4</strain>
    </source>
</reference>
<evidence type="ECO:0000313" key="1">
    <source>
        <dbReference type="EMBL" id="PBK60800.1"/>
    </source>
</evidence>
<dbReference type="EMBL" id="KZ293482">
    <property type="protein sequence ID" value="PBK60800.1"/>
    <property type="molecule type" value="Genomic_DNA"/>
</dbReference>
<gene>
    <name evidence="1" type="ORF">ARMSODRAFT_1026237</name>
</gene>
<sequence length="65" mass="7404">MKKYHDFEYDVDKDQLEGGDVSMLAGDNAPPKALPDIEDDGADEHMIQSLQWKGNEVYKDVITNY</sequence>
<dbReference type="Proteomes" id="UP000218334">
    <property type="component" value="Unassembled WGS sequence"/>
</dbReference>
<protein>
    <submittedName>
        <fullName evidence="1">Uncharacterized protein</fullName>
    </submittedName>
</protein>
<proteinExistence type="predicted"/>
<dbReference type="AlphaFoldDB" id="A0A2H3AT95"/>